<evidence type="ECO:0000313" key="2">
    <source>
        <dbReference type="EMBL" id="DAD87871.1"/>
    </source>
</evidence>
<name>A0A8S5N0G8_9CAUD</name>
<organism evidence="2">
    <name type="scientific">Siphoviridae sp. ct43U4</name>
    <dbReference type="NCBI Taxonomy" id="2826285"/>
    <lineage>
        <taxon>Viruses</taxon>
        <taxon>Duplodnaviria</taxon>
        <taxon>Heunggongvirae</taxon>
        <taxon>Uroviricota</taxon>
        <taxon>Caudoviricetes</taxon>
    </lineage>
</organism>
<dbReference type="EMBL" id="BK015029">
    <property type="protein sequence ID" value="DAD87871.1"/>
    <property type="molecule type" value="Genomic_DNA"/>
</dbReference>
<protein>
    <submittedName>
        <fullName evidence="2">Uncharacterized protein</fullName>
    </submittedName>
</protein>
<reference evidence="2" key="1">
    <citation type="journal article" date="2021" name="Proc. Natl. Acad. Sci. U.S.A.">
        <title>A Catalog of Tens of Thousands of Viruses from Human Metagenomes Reveals Hidden Associations with Chronic Diseases.</title>
        <authorList>
            <person name="Tisza M.J."/>
            <person name="Buck C.B."/>
        </authorList>
    </citation>
    <scope>NUCLEOTIDE SEQUENCE</scope>
    <source>
        <strain evidence="2">Ct43U4</strain>
    </source>
</reference>
<evidence type="ECO:0000256" key="1">
    <source>
        <dbReference type="SAM" id="MobiDB-lite"/>
    </source>
</evidence>
<accession>A0A8S5N0G8</accession>
<sequence length="36" mass="4499">MTFFPKSERIRTLERTSSKGTNPRKERYTLWRKPHY</sequence>
<proteinExistence type="predicted"/>
<feature type="region of interest" description="Disordered" evidence="1">
    <location>
        <begin position="1"/>
        <end position="36"/>
    </location>
</feature>
<feature type="compositionally biased region" description="Basic and acidic residues" evidence="1">
    <location>
        <begin position="1"/>
        <end position="29"/>
    </location>
</feature>